<comment type="caution">
    <text evidence="1">The sequence shown here is derived from an EMBL/GenBank/DDBJ whole genome shotgun (WGS) entry which is preliminary data.</text>
</comment>
<protein>
    <submittedName>
        <fullName evidence="1">Uncharacterized protein</fullName>
    </submittedName>
</protein>
<evidence type="ECO:0000313" key="1">
    <source>
        <dbReference type="EMBL" id="MEC0232034.1"/>
    </source>
</evidence>
<accession>A0ABU6GEL0</accession>
<sequence>FLHICRNSRFSRRFAEKACIFAGFQRFSIRQADPASQARPNLYPMPPAPELKNILSLYL</sequence>
<proteinExistence type="predicted"/>
<evidence type="ECO:0000313" key="2">
    <source>
        <dbReference type="Proteomes" id="UP001338137"/>
    </source>
</evidence>
<dbReference type="RefSeq" id="WP_326076148.1">
    <property type="nucleotide sequence ID" value="NZ_JARLKY010000110.1"/>
</dbReference>
<organism evidence="1 2">
    <name type="scientific">Paenibacillus alba</name>
    <dbReference type="NCBI Taxonomy" id="1197127"/>
    <lineage>
        <taxon>Bacteria</taxon>
        <taxon>Bacillati</taxon>
        <taxon>Bacillota</taxon>
        <taxon>Bacilli</taxon>
        <taxon>Bacillales</taxon>
        <taxon>Paenibacillaceae</taxon>
        <taxon>Paenibacillus</taxon>
    </lineage>
</organism>
<feature type="non-terminal residue" evidence="1">
    <location>
        <position position="1"/>
    </location>
</feature>
<gene>
    <name evidence="1" type="ORF">P4I72_33560</name>
</gene>
<name>A0ABU6GEL0_9BACL</name>
<reference evidence="1 2" key="1">
    <citation type="submission" date="2023-03" db="EMBL/GenBank/DDBJ databases">
        <title>Bacillus Genome Sequencing.</title>
        <authorList>
            <person name="Dunlap C."/>
        </authorList>
    </citation>
    <scope>NUCLEOTIDE SEQUENCE [LARGE SCALE GENOMIC DNA]</scope>
    <source>
        <strain evidence="1 2">BD-533</strain>
    </source>
</reference>
<dbReference type="Proteomes" id="UP001338137">
    <property type="component" value="Unassembled WGS sequence"/>
</dbReference>
<keyword evidence="2" id="KW-1185">Reference proteome</keyword>
<dbReference type="EMBL" id="JARLKY010000110">
    <property type="protein sequence ID" value="MEC0232034.1"/>
    <property type="molecule type" value="Genomic_DNA"/>
</dbReference>